<comment type="caution">
    <text evidence="2">The sequence shown here is derived from an EMBL/GenBank/DDBJ whole genome shotgun (WGS) entry which is preliminary data.</text>
</comment>
<dbReference type="InterPro" id="IPR036282">
    <property type="entry name" value="Glutathione-S-Trfase_C_sf"/>
</dbReference>
<keyword evidence="3" id="KW-1185">Reference proteome</keyword>
<dbReference type="InterPro" id="IPR042450">
    <property type="entry name" value="EEF1E1"/>
</dbReference>
<evidence type="ECO:0000313" key="3">
    <source>
        <dbReference type="Proteomes" id="UP001233999"/>
    </source>
</evidence>
<dbReference type="PROSITE" id="PS50405">
    <property type="entry name" value="GST_CTER"/>
    <property type="match status" value="1"/>
</dbReference>
<dbReference type="PANTHER" id="PTHR44490:SF1">
    <property type="entry name" value="EUKARYOTIC TRANSLATION ELONGATION FACTOR 1 EPSILON-1"/>
    <property type="match status" value="1"/>
</dbReference>
<dbReference type="CDD" id="cd10305">
    <property type="entry name" value="GST_C_AIMP3"/>
    <property type="match status" value="1"/>
</dbReference>
<protein>
    <recommendedName>
        <fullName evidence="1">GST C-terminal domain-containing protein</fullName>
    </recommendedName>
</protein>
<feature type="domain" description="GST C-terminal" evidence="1">
    <location>
        <begin position="31"/>
        <end position="161"/>
    </location>
</feature>
<reference evidence="2" key="2">
    <citation type="submission" date="2023-05" db="EMBL/GenBank/DDBJ databases">
        <authorList>
            <person name="Fouks B."/>
        </authorList>
    </citation>
    <scope>NUCLEOTIDE SEQUENCE</scope>
    <source>
        <strain evidence="2">Stay&amp;Tobe</strain>
        <tissue evidence="2">Testes</tissue>
    </source>
</reference>
<dbReference type="InterPro" id="IPR010987">
    <property type="entry name" value="Glutathione-S-Trfase_C-like"/>
</dbReference>
<sequence>MVIDSNEFIEKIGAYLRVEQRKELDVNVSPVPGSKGIGTRAISLAKQCKEPHFGKTREDETLVRQWIEYAVCYGCYVDVAQTARQVLKELNGVLATRAYLVGNALTLADVGLYYMLYSVVLNLSYQEKEQYLHLSRWFNNLQQDSRLRQNNKLINFSRTPLYI</sequence>
<evidence type="ECO:0000259" key="1">
    <source>
        <dbReference type="PROSITE" id="PS50405"/>
    </source>
</evidence>
<accession>A0AAD8E8M5</accession>
<dbReference type="GO" id="GO:0005737">
    <property type="term" value="C:cytoplasm"/>
    <property type="evidence" value="ECO:0007669"/>
    <property type="project" value="TreeGrafter"/>
</dbReference>
<gene>
    <name evidence="2" type="ORF">L9F63_024117</name>
</gene>
<dbReference type="InterPro" id="IPR053836">
    <property type="entry name" value="Arc1-like_N"/>
</dbReference>
<dbReference type="InterPro" id="IPR053837">
    <property type="entry name" value="AIMP3/p18_C"/>
</dbReference>
<organism evidence="2 3">
    <name type="scientific">Diploptera punctata</name>
    <name type="common">Pacific beetle cockroach</name>
    <dbReference type="NCBI Taxonomy" id="6984"/>
    <lineage>
        <taxon>Eukaryota</taxon>
        <taxon>Metazoa</taxon>
        <taxon>Ecdysozoa</taxon>
        <taxon>Arthropoda</taxon>
        <taxon>Hexapoda</taxon>
        <taxon>Insecta</taxon>
        <taxon>Pterygota</taxon>
        <taxon>Neoptera</taxon>
        <taxon>Polyneoptera</taxon>
        <taxon>Dictyoptera</taxon>
        <taxon>Blattodea</taxon>
        <taxon>Blaberoidea</taxon>
        <taxon>Blaberidae</taxon>
        <taxon>Diplopterinae</taxon>
        <taxon>Diploptera</taxon>
    </lineage>
</organism>
<dbReference type="GO" id="GO:0017101">
    <property type="term" value="C:aminoacyl-tRNA synthetase multienzyme complex"/>
    <property type="evidence" value="ECO:0007669"/>
    <property type="project" value="InterPro"/>
</dbReference>
<reference evidence="2" key="1">
    <citation type="journal article" date="2023" name="IScience">
        <title>Live-bearing cockroach genome reveals convergent evolutionary mechanisms linked to viviparity in insects and beyond.</title>
        <authorList>
            <person name="Fouks B."/>
            <person name="Harrison M.C."/>
            <person name="Mikhailova A.A."/>
            <person name="Marchal E."/>
            <person name="English S."/>
            <person name="Carruthers M."/>
            <person name="Jennings E.C."/>
            <person name="Chiamaka E.L."/>
            <person name="Frigard R.A."/>
            <person name="Pippel M."/>
            <person name="Attardo G.M."/>
            <person name="Benoit J.B."/>
            <person name="Bornberg-Bauer E."/>
            <person name="Tobe S.S."/>
        </authorList>
    </citation>
    <scope>NUCLEOTIDE SEQUENCE</scope>
    <source>
        <strain evidence="2">Stay&amp;Tobe</strain>
    </source>
</reference>
<dbReference type="PANTHER" id="PTHR44490">
    <property type="entry name" value="EUKARYOTIC TRANSLATION ELONGATION FACTOR 1 EPSILON-1"/>
    <property type="match status" value="1"/>
</dbReference>
<dbReference type="Gene3D" id="1.20.1050.10">
    <property type="match status" value="1"/>
</dbReference>
<dbReference type="Pfam" id="PF21972">
    <property type="entry name" value="Arc1p_N_like"/>
    <property type="match status" value="1"/>
</dbReference>
<dbReference type="EMBL" id="JASPKZ010008195">
    <property type="protein sequence ID" value="KAJ9580707.1"/>
    <property type="molecule type" value="Genomic_DNA"/>
</dbReference>
<dbReference type="GO" id="GO:0005634">
    <property type="term" value="C:nucleus"/>
    <property type="evidence" value="ECO:0007669"/>
    <property type="project" value="TreeGrafter"/>
</dbReference>
<dbReference type="Proteomes" id="UP001233999">
    <property type="component" value="Unassembled WGS sequence"/>
</dbReference>
<dbReference type="GO" id="GO:0043517">
    <property type="term" value="P:positive regulation of DNA damage response, signal transduction by p53 class mediator"/>
    <property type="evidence" value="ECO:0007669"/>
    <property type="project" value="InterPro"/>
</dbReference>
<evidence type="ECO:0000313" key="2">
    <source>
        <dbReference type="EMBL" id="KAJ9580707.1"/>
    </source>
</evidence>
<dbReference type="AlphaFoldDB" id="A0AAD8E8M5"/>
<dbReference type="SUPFAM" id="SSF47616">
    <property type="entry name" value="GST C-terminal domain-like"/>
    <property type="match status" value="1"/>
</dbReference>
<proteinExistence type="predicted"/>
<name>A0AAD8E8M5_DIPPU</name>